<evidence type="ECO:0000313" key="2">
    <source>
        <dbReference type="EMBL" id="NLW35532.1"/>
    </source>
</evidence>
<dbReference type="SUPFAM" id="SSF53098">
    <property type="entry name" value="Ribonuclease H-like"/>
    <property type="match status" value="1"/>
</dbReference>
<dbReference type="GO" id="GO:0003676">
    <property type="term" value="F:nucleic acid binding"/>
    <property type="evidence" value="ECO:0007669"/>
    <property type="project" value="InterPro"/>
</dbReference>
<dbReference type="Pfam" id="PF13482">
    <property type="entry name" value="RNase_H_2"/>
    <property type="match status" value="1"/>
</dbReference>
<dbReference type="InterPro" id="IPR036397">
    <property type="entry name" value="RNaseH_sf"/>
</dbReference>
<dbReference type="EMBL" id="JAAYEE010000140">
    <property type="protein sequence ID" value="NLW35532.1"/>
    <property type="molecule type" value="Genomic_DNA"/>
</dbReference>
<dbReference type="Proteomes" id="UP000777265">
    <property type="component" value="Unassembled WGS sequence"/>
</dbReference>
<dbReference type="PANTHER" id="PTHR38462">
    <property type="entry name" value="EXONUCLEASE-LIKE PROTEIN"/>
    <property type="match status" value="1"/>
</dbReference>
<dbReference type="STRING" id="909663.GCA_000512235_01754"/>
<proteinExistence type="predicted"/>
<evidence type="ECO:0000259" key="1">
    <source>
        <dbReference type="Pfam" id="PF13482"/>
    </source>
</evidence>
<name>A0A351U0D6_9BACT</name>
<protein>
    <submittedName>
        <fullName evidence="2">Ribonuclease H-like domain-containing protein</fullName>
    </submittedName>
</protein>
<dbReference type="PANTHER" id="PTHR38462:SF1">
    <property type="entry name" value="YPRB RIBONUCLEASE H-LIKE DOMAIN-CONTAINING PROTEIN"/>
    <property type="match status" value="1"/>
</dbReference>
<organism evidence="2 3">
    <name type="scientific">Syntrophorhabdus aromaticivorans</name>
    <dbReference type="NCBI Taxonomy" id="328301"/>
    <lineage>
        <taxon>Bacteria</taxon>
        <taxon>Pseudomonadati</taxon>
        <taxon>Thermodesulfobacteriota</taxon>
        <taxon>Syntrophorhabdia</taxon>
        <taxon>Syntrophorhabdales</taxon>
        <taxon>Syntrophorhabdaceae</taxon>
        <taxon>Syntrophorhabdus</taxon>
    </lineage>
</organism>
<evidence type="ECO:0000313" key="3">
    <source>
        <dbReference type="Proteomes" id="UP000777265"/>
    </source>
</evidence>
<reference evidence="2" key="2">
    <citation type="submission" date="2020-01" db="EMBL/GenBank/DDBJ databases">
        <authorList>
            <person name="Campanaro S."/>
        </authorList>
    </citation>
    <scope>NUCLEOTIDE SEQUENCE</scope>
    <source>
        <strain evidence="2">AS06rmzACSIP_7</strain>
    </source>
</reference>
<dbReference type="Gene3D" id="3.30.420.10">
    <property type="entry name" value="Ribonuclease H-like superfamily/Ribonuclease H"/>
    <property type="match status" value="1"/>
</dbReference>
<reference evidence="2" key="1">
    <citation type="journal article" date="2020" name="Biotechnol. Biofuels">
        <title>New insights from the biogas microbiome by comprehensive genome-resolved metagenomics of nearly 1600 species originating from multiple anaerobic digesters.</title>
        <authorList>
            <person name="Campanaro S."/>
            <person name="Treu L."/>
            <person name="Rodriguez-R L.M."/>
            <person name="Kovalovszki A."/>
            <person name="Ziels R.M."/>
            <person name="Maus I."/>
            <person name="Zhu X."/>
            <person name="Kougias P.G."/>
            <person name="Basile A."/>
            <person name="Luo G."/>
            <person name="Schluter A."/>
            <person name="Konstantinidis K.T."/>
            <person name="Angelidaki I."/>
        </authorList>
    </citation>
    <scope>NUCLEOTIDE SEQUENCE</scope>
    <source>
        <strain evidence="2">AS06rmzACSIP_7</strain>
    </source>
</reference>
<dbReference type="AlphaFoldDB" id="A0A351U0D6"/>
<feature type="domain" description="YprB ribonuclease H-like" evidence="1">
    <location>
        <begin position="3"/>
        <end position="151"/>
    </location>
</feature>
<dbReference type="InterPro" id="IPR012337">
    <property type="entry name" value="RNaseH-like_sf"/>
</dbReference>
<accession>A0A351U0D6</accession>
<comment type="caution">
    <text evidence="2">The sequence shown here is derived from an EMBL/GenBank/DDBJ whole genome shotgun (WGS) entry which is preliminary data.</text>
</comment>
<dbReference type="InterPro" id="IPR038720">
    <property type="entry name" value="YprB_RNase_H-like_dom"/>
</dbReference>
<sequence length="164" mass="19093">MKAYLDIEADRKGNISVIGISIGDSGFRQFVGEDITTHKVEDYLCRAETIVTFNGDSFDLPQIKKHLNLDLTATHRSYDLFKVKKRLKIKGGLKELEKMYGIERKTEGINGFRAIKLWEIYRRHGRKDALALLLEYNKEDVLNLIPLEEKFNELIREQSNDQEF</sequence>
<gene>
    <name evidence="2" type="ORF">GXY80_08650</name>
</gene>